<comment type="caution">
    <text evidence="1">The sequence shown here is derived from an EMBL/GenBank/DDBJ whole genome shotgun (WGS) entry which is preliminary data.</text>
</comment>
<gene>
    <name evidence="1" type="ORF">F0L46_08530</name>
</gene>
<keyword evidence="2" id="KW-1185">Reference proteome</keyword>
<dbReference type="EMBL" id="VUOA01000018">
    <property type="protein sequence ID" value="KAA2237714.1"/>
    <property type="molecule type" value="Genomic_DNA"/>
</dbReference>
<reference evidence="1 2" key="1">
    <citation type="submission" date="2019-09" db="EMBL/GenBank/DDBJ databases">
        <title>Salinarimonas rosea gen. nov., sp. nov., a new member of the a-2 subgroup of the Proteobacteria.</title>
        <authorList>
            <person name="Liu J."/>
        </authorList>
    </citation>
    <scope>NUCLEOTIDE SEQUENCE [LARGE SCALE GENOMIC DNA]</scope>
    <source>
        <strain evidence="1 2">BN140002</strain>
    </source>
</reference>
<name>A0A5B2VFG8_9HYPH</name>
<sequence length="72" mass="8058">MRARPARRTVAPRIVATVYVTPALPGFGRRHVPMRDGFAQLSAVLAAALMARQTTRPGFLELIDTLLWEEIR</sequence>
<dbReference type="Proteomes" id="UP000323142">
    <property type="component" value="Unassembled WGS sequence"/>
</dbReference>
<protein>
    <submittedName>
        <fullName evidence="1">Uncharacterized protein</fullName>
    </submittedName>
</protein>
<dbReference type="RefSeq" id="WP_149816669.1">
    <property type="nucleotide sequence ID" value="NZ_VUOA01000018.1"/>
</dbReference>
<evidence type="ECO:0000313" key="1">
    <source>
        <dbReference type="EMBL" id="KAA2237714.1"/>
    </source>
</evidence>
<reference evidence="1 2" key="2">
    <citation type="submission" date="2019-09" db="EMBL/GenBank/DDBJ databases">
        <authorList>
            <person name="Jin C."/>
        </authorList>
    </citation>
    <scope>NUCLEOTIDE SEQUENCE [LARGE SCALE GENOMIC DNA]</scope>
    <source>
        <strain evidence="1 2">BN140002</strain>
    </source>
</reference>
<accession>A0A5B2VFG8</accession>
<dbReference type="AlphaFoldDB" id="A0A5B2VFG8"/>
<organism evidence="1 2">
    <name type="scientific">Salinarimonas soli</name>
    <dbReference type="NCBI Taxonomy" id="1638099"/>
    <lineage>
        <taxon>Bacteria</taxon>
        <taxon>Pseudomonadati</taxon>
        <taxon>Pseudomonadota</taxon>
        <taxon>Alphaproteobacteria</taxon>
        <taxon>Hyphomicrobiales</taxon>
        <taxon>Salinarimonadaceae</taxon>
        <taxon>Salinarimonas</taxon>
    </lineage>
</organism>
<evidence type="ECO:0000313" key="2">
    <source>
        <dbReference type="Proteomes" id="UP000323142"/>
    </source>
</evidence>
<proteinExistence type="predicted"/>